<dbReference type="AlphaFoldDB" id="A0A6J1DL98"/>
<evidence type="ECO:0000313" key="2">
    <source>
        <dbReference type="RefSeq" id="XP_022154169.1"/>
    </source>
</evidence>
<evidence type="ECO:0000313" key="1">
    <source>
        <dbReference type="Proteomes" id="UP000504603"/>
    </source>
</evidence>
<dbReference type="PANTHER" id="PTHR34278">
    <property type="entry name" value="PROTEIN THI031, PUTATIVE-RELATED"/>
    <property type="match status" value="1"/>
</dbReference>
<sequence>MVRTYRILPSPVNPRPENWFVNQSGSPPLTAGLFAKAPVEPTNHSKFTGKCSRPRHSQTPIMIDVVDSNSQPELNMFNSSASRTVDHLSNNDCWDGDEDDHCDHGNLERENLEGSGVQSNGDDDEMGFCHVELVLNHALEHDQEWCLVGENEM</sequence>
<gene>
    <name evidence="2" type="primary">LOC111021483</name>
</gene>
<reference evidence="2" key="1">
    <citation type="submission" date="2025-08" db="UniProtKB">
        <authorList>
            <consortium name="RefSeq"/>
        </authorList>
    </citation>
    <scope>IDENTIFICATION</scope>
    <source>
        <strain evidence="2">OHB3-1</strain>
    </source>
</reference>
<proteinExistence type="predicted"/>
<name>A0A6J1DL98_MOMCH</name>
<dbReference type="GeneID" id="111021483"/>
<organism evidence="1 2">
    <name type="scientific">Momordica charantia</name>
    <name type="common">Bitter gourd</name>
    <name type="synonym">Balsam pear</name>
    <dbReference type="NCBI Taxonomy" id="3673"/>
    <lineage>
        <taxon>Eukaryota</taxon>
        <taxon>Viridiplantae</taxon>
        <taxon>Streptophyta</taxon>
        <taxon>Embryophyta</taxon>
        <taxon>Tracheophyta</taxon>
        <taxon>Spermatophyta</taxon>
        <taxon>Magnoliopsida</taxon>
        <taxon>eudicotyledons</taxon>
        <taxon>Gunneridae</taxon>
        <taxon>Pentapetalae</taxon>
        <taxon>rosids</taxon>
        <taxon>fabids</taxon>
        <taxon>Cucurbitales</taxon>
        <taxon>Cucurbitaceae</taxon>
        <taxon>Momordiceae</taxon>
        <taxon>Momordica</taxon>
    </lineage>
</organism>
<dbReference type="RefSeq" id="XP_022154169.1">
    <property type="nucleotide sequence ID" value="XM_022298477.1"/>
</dbReference>
<accession>A0A6J1DL98</accession>
<dbReference type="KEGG" id="mcha:111021483"/>
<protein>
    <submittedName>
        <fullName evidence="2">Uncharacterized protein LOC111021483</fullName>
    </submittedName>
</protein>
<dbReference type="PANTHER" id="PTHR34278:SF1">
    <property type="entry name" value="PROTEIN THI031, PUTATIVE-RELATED"/>
    <property type="match status" value="1"/>
</dbReference>
<keyword evidence="1" id="KW-1185">Reference proteome</keyword>
<dbReference type="Proteomes" id="UP000504603">
    <property type="component" value="Unplaced"/>
</dbReference>